<dbReference type="STRING" id="583356.Igag_1199"/>
<reference evidence="1 2" key="1">
    <citation type="journal article" date="2010" name="Stand. Genomic Sci.">
        <title>Complete genome sequence of Ignisphaera aggregans type strain (AQ1.S1).</title>
        <authorList>
            <person name="Goker M."/>
            <person name="Held B."/>
            <person name="Lapidus A."/>
            <person name="Nolan M."/>
            <person name="Spring S."/>
            <person name="Yasawong M."/>
            <person name="Lucas S."/>
            <person name="Glavina Del Rio T."/>
            <person name="Tice H."/>
            <person name="Cheng J.F."/>
            <person name="Goodwin L."/>
            <person name="Tapia R."/>
            <person name="Pitluck S."/>
            <person name="Liolios K."/>
            <person name="Ivanova N."/>
            <person name="Mavromatis K."/>
            <person name="Mikhailova N."/>
            <person name="Pati A."/>
            <person name="Chen A."/>
            <person name="Palaniappan K."/>
            <person name="Brambilla E."/>
            <person name="Land M."/>
            <person name="Hauser L."/>
            <person name="Chang Y.J."/>
            <person name="Jeffries C.D."/>
            <person name="Brettin T."/>
            <person name="Detter J.C."/>
            <person name="Han C."/>
            <person name="Rohde M."/>
            <person name="Sikorski J."/>
            <person name="Woyke T."/>
            <person name="Bristow J."/>
            <person name="Eisen J.A."/>
            <person name="Markowitz V."/>
            <person name="Hugenholtz P."/>
            <person name="Kyrpides N.C."/>
            <person name="Klenk H.P."/>
        </authorList>
    </citation>
    <scope>NUCLEOTIDE SEQUENCE [LARGE SCALE GENOMIC DNA]</scope>
    <source>
        <strain evidence="2">DSM 17230 / JCM 13409 / AQ1.S1</strain>
    </source>
</reference>
<sequence>MFKHGMPYNPCPRCKNELQLSIEVEKKQKMATISYTYICPVCKYKDVNEYIELQLNGNKVLVRRIRLKTDSQKKLPQ</sequence>
<dbReference type="EMBL" id="CP002098">
    <property type="protein sequence ID" value="ADM28005.1"/>
    <property type="molecule type" value="Genomic_DNA"/>
</dbReference>
<dbReference type="BioCyc" id="IAGG583356:GHAH-1176-MONOMER"/>
<organism evidence="1 2">
    <name type="scientific">Ignisphaera aggregans (strain DSM 17230 / JCM 13409 / AQ1.S1)</name>
    <dbReference type="NCBI Taxonomy" id="583356"/>
    <lineage>
        <taxon>Archaea</taxon>
        <taxon>Thermoproteota</taxon>
        <taxon>Thermoprotei</taxon>
        <taxon>Desulfurococcales</taxon>
        <taxon>Desulfurococcaceae</taxon>
        <taxon>Ignisphaera</taxon>
    </lineage>
</organism>
<gene>
    <name evidence="1" type="ordered locus">Igag_1199</name>
</gene>
<name>E0SP78_IGNAA</name>
<evidence type="ECO:0000313" key="2">
    <source>
        <dbReference type="Proteomes" id="UP000001304"/>
    </source>
</evidence>
<protein>
    <submittedName>
        <fullName evidence="1">Uncharacterized protein</fullName>
    </submittedName>
</protein>
<dbReference type="HOGENOM" id="CLU_2629670_0_0_2"/>
<proteinExistence type="predicted"/>
<dbReference type="AlphaFoldDB" id="E0SP78"/>
<evidence type="ECO:0000313" key="1">
    <source>
        <dbReference type="EMBL" id="ADM28005.1"/>
    </source>
</evidence>
<keyword evidence="2" id="KW-1185">Reference proteome</keyword>
<dbReference type="Proteomes" id="UP000001304">
    <property type="component" value="Chromosome"/>
</dbReference>
<dbReference type="KEGG" id="iag:Igag_1199"/>
<accession>E0SP78</accession>